<organism evidence="2 3">
    <name type="scientific">Pieris brassicae</name>
    <name type="common">White butterfly</name>
    <name type="synonym">Large white butterfly</name>
    <dbReference type="NCBI Taxonomy" id="7116"/>
    <lineage>
        <taxon>Eukaryota</taxon>
        <taxon>Metazoa</taxon>
        <taxon>Ecdysozoa</taxon>
        <taxon>Arthropoda</taxon>
        <taxon>Hexapoda</taxon>
        <taxon>Insecta</taxon>
        <taxon>Pterygota</taxon>
        <taxon>Neoptera</taxon>
        <taxon>Endopterygota</taxon>
        <taxon>Lepidoptera</taxon>
        <taxon>Glossata</taxon>
        <taxon>Ditrysia</taxon>
        <taxon>Papilionoidea</taxon>
        <taxon>Pieridae</taxon>
        <taxon>Pierinae</taxon>
        <taxon>Pieris</taxon>
    </lineage>
</organism>
<name>A0A9P0TAT2_PIEBR</name>
<comment type="caution">
    <text evidence="2">The sequence shown here is derived from an EMBL/GenBank/DDBJ whole genome shotgun (WGS) entry which is preliminary data.</text>
</comment>
<dbReference type="AlphaFoldDB" id="A0A9P0TAT2"/>
<dbReference type="EMBL" id="CALOZG010000005">
    <property type="protein sequence ID" value="CAH4028715.1"/>
    <property type="molecule type" value="Genomic_DNA"/>
</dbReference>
<evidence type="ECO:0000256" key="1">
    <source>
        <dbReference type="SAM" id="SignalP"/>
    </source>
</evidence>
<evidence type="ECO:0000313" key="3">
    <source>
        <dbReference type="Proteomes" id="UP001152562"/>
    </source>
</evidence>
<evidence type="ECO:0000313" key="2">
    <source>
        <dbReference type="EMBL" id="CAH4028715.1"/>
    </source>
</evidence>
<reference evidence="2" key="1">
    <citation type="submission" date="2022-05" db="EMBL/GenBank/DDBJ databases">
        <authorList>
            <person name="Okamura Y."/>
        </authorList>
    </citation>
    <scope>NUCLEOTIDE SEQUENCE</scope>
</reference>
<sequence length="66" mass="7711">MLKFVIFFAALLALSAAKPLIVEYEYSDPLAYSSPVAVDYSSSYYSYPTYATTYDYNYYPYSYYVR</sequence>
<feature type="chain" id="PRO_5040505781" evidence="1">
    <location>
        <begin position="18"/>
        <end position="66"/>
    </location>
</feature>
<accession>A0A9P0TAT2</accession>
<proteinExistence type="predicted"/>
<feature type="signal peptide" evidence="1">
    <location>
        <begin position="1"/>
        <end position="17"/>
    </location>
</feature>
<protein>
    <submittedName>
        <fullName evidence="2">Uncharacterized protein</fullName>
    </submittedName>
</protein>
<keyword evidence="3" id="KW-1185">Reference proteome</keyword>
<gene>
    <name evidence="2" type="ORF">PIBRA_LOCUS5522</name>
</gene>
<dbReference type="Proteomes" id="UP001152562">
    <property type="component" value="Unassembled WGS sequence"/>
</dbReference>
<keyword evidence="1" id="KW-0732">Signal</keyword>